<evidence type="ECO:0000313" key="1">
    <source>
        <dbReference type="EMBL" id="TFK67838.1"/>
    </source>
</evidence>
<protein>
    <submittedName>
        <fullName evidence="1">Uncharacterized protein</fullName>
    </submittedName>
</protein>
<accession>A0ACD3APG5</accession>
<name>A0ACD3APG5_9AGAR</name>
<gene>
    <name evidence="1" type="ORF">BDN72DRAFT_898663</name>
</gene>
<sequence length="122" mass="13364">MSRFMTLISLVSLAALCPEHAYSSVSGSLLHEMRELRTSFPGTGTDSEDRDASIQGTAHLTFTRLDSYDLSACEGRVGYAVDTSVDPDGYELVFGSANTYKNTRGYMGSAFLDKCDRRSSLR</sequence>
<organism evidence="1 2">
    <name type="scientific">Pluteus cervinus</name>
    <dbReference type="NCBI Taxonomy" id="181527"/>
    <lineage>
        <taxon>Eukaryota</taxon>
        <taxon>Fungi</taxon>
        <taxon>Dikarya</taxon>
        <taxon>Basidiomycota</taxon>
        <taxon>Agaricomycotina</taxon>
        <taxon>Agaricomycetes</taxon>
        <taxon>Agaricomycetidae</taxon>
        <taxon>Agaricales</taxon>
        <taxon>Pluteineae</taxon>
        <taxon>Pluteaceae</taxon>
        <taxon>Pluteus</taxon>
    </lineage>
</organism>
<evidence type="ECO:0000313" key="2">
    <source>
        <dbReference type="Proteomes" id="UP000308600"/>
    </source>
</evidence>
<dbReference type="Proteomes" id="UP000308600">
    <property type="component" value="Unassembled WGS sequence"/>
</dbReference>
<keyword evidence="2" id="KW-1185">Reference proteome</keyword>
<dbReference type="EMBL" id="ML208366">
    <property type="protein sequence ID" value="TFK67838.1"/>
    <property type="molecule type" value="Genomic_DNA"/>
</dbReference>
<reference evidence="1 2" key="1">
    <citation type="journal article" date="2019" name="Nat. Ecol. Evol.">
        <title>Megaphylogeny resolves global patterns of mushroom evolution.</title>
        <authorList>
            <person name="Varga T."/>
            <person name="Krizsan K."/>
            <person name="Foldi C."/>
            <person name="Dima B."/>
            <person name="Sanchez-Garcia M."/>
            <person name="Sanchez-Ramirez S."/>
            <person name="Szollosi G.J."/>
            <person name="Szarkandi J.G."/>
            <person name="Papp V."/>
            <person name="Albert L."/>
            <person name="Andreopoulos W."/>
            <person name="Angelini C."/>
            <person name="Antonin V."/>
            <person name="Barry K.W."/>
            <person name="Bougher N.L."/>
            <person name="Buchanan P."/>
            <person name="Buyck B."/>
            <person name="Bense V."/>
            <person name="Catcheside P."/>
            <person name="Chovatia M."/>
            <person name="Cooper J."/>
            <person name="Damon W."/>
            <person name="Desjardin D."/>
            <person name="Finy P."/>
            <person name="Geml J."/>
            <person name="Haridas S."/>
            <person name="Hughes K."/>
            <person name="Justo A."/>
            <person name="Karasinski D."/>
            <person name="Kautmanova I."/>
            <person name="Kiss B."/>
            <person name="Kocsube S."/>
            <person name="Kotiranta H."/>
            <person name="LaButti K.M."/>
            <person name="Lechner B.E."/>
            <person name="Liimatainen K."/>
            <person name="Lipzen A."/>
            <person name="Lukacs Z."/>
            <person name="Mihaltcheva S."/>
            <person name="Morgado L.N."/>
            <person name="Niskanen T."/>
            <person name="Noordeloos M.E."/>
            <person name="Ohm R.A."/>
            <person name="Ortiz-Santana B."/>
            <person name="Ovrebo C."/>
            <person name="Racz N."/>
            <person name="Riley R."/>
            <person name="Savchenko A."/>
            <person name="Shiryaev A."/>
            <person name="Soop K."/>
            <person name="Spirin V."/>
            <person name="Szebenyi C."/>
            <person name="Tomsovsky M."/>
            <person name="Tulloss R.E."/>
            <person name="Uehling J."/>
            <person name="Grigoriev I.V."/>
            <person name="Vagvolgyi C."/>
            <person name="Papp T."/>
            <person name="Martin F.M."/>
            <person name="Miettinen O."/>
            <person name="Hibbett D.S."/>
            <person name="Nagy L.G."/>
        </authorList>
    </citation>
    <scope>NUCLEOTIDE SEQUENCE [LARGE SCALE GENOMIC DNA]</scope>
    <source>
        <strain evidence="1 2">NL-1719</strain>
    </source>
</reference>
<proteinExistence type="predicted"/>